<dbReference type="GO" id="GO:0005384">
    <property type="term" value="F:manganese ion transmembrane transporter activity"/>
    <property type="evidence" value="ECO:0007669"/>
    <property type="project" value="TreeGrafter"/>
</dbReference>
<feature type="transmembrane region" description="Helical" evidence="6">
    <location>
        <begin position="191"/>
        <end position="212"/>
    </location>
</feature>
<dbReference type="AlphaFoldDB" id="A0A8T0KUV9"/>
<dbReference type="InterPro" id="IPR001727">
    <property type="entry name" value="GDT1-like"/>
</dbReference>
<evidence type="ECO:0000313" key="8">
    <source>
        <dbReference type="Proteomes" id="UP000743370"/>
    </source>
</evidence>
<keyword evidence="3 6" id="KW-0812">Transmembrane</keyword>
<comment type="subcellular location">
    <subcellularLocation>
        <location evidence="1 6">Membrane</location>
        <topology evidence="1 6">Multi-pass membrane protein</topology>
    </subcellularLocation>
</comment>
<reference evidence="7 8" key="1">
    <citation type="submission" date="2020-05" db="EMBL/GenBank/DDBJ databases">
        <title>Vigna angularis (adzuki bean) Var. LongXiaoDou No. 4 denovo assembly.</title>
        <authorList>
            <person name="Xiang H."/>
        </authorList>
    </citation>
    <scope>NUCLEOTIDE SEQUENCE [LARGE SCALE GENOMIC DNA]</scope>
    <source>
        <tissue evidence="7">Leaf</tissue>
    </source>
</reference>
<keyword evidence="4 6" id="KW-1133">Transmembrane helix</keyword>
<protein>
    <recommendedName>
        <fullName evidence="6">GDT1 family protein</fullName>
    </recommendedName>
</protein>
<dbReference type="GO" id="GO:0009507">
    <property type="term" value="C:chloroplast"/>
    <property type="evidence" value="ECO:0007669"/>
    <property type="project" value="TreeGrafter"/>
</dbReference>
<comment type="similarity">
    <text evidence="2 6">Belongs to the GDT1 family.</text>
</comment>
<dbReference type="PANTHER" id="PTHR12608:SF7">
    <property type="entry name" value="PROTEIN PAM71-HOMOLOG, CHLOROPLASTIC"/>
    <property type="match status" value="1"/>
</dbReference>
<proteinExistence type="inferred from homology"/>
<gene>
    <name evidence="7" type="ORF">HKW66_Vig0185270</name>
</gene>
<evidence type="ECO:0000256" key="4">
    <source>
        <dbReference type="ARBA" id="ARBA00022989"/>
    </source>
</evidence>
<feature type="transmembrane region" description="Helical" evidence="6">
    <location>
        <begin position="295"/>
        <end position="313"/>
    </location>
</feature>
<sequence>MRGLGPHAPLVSRGKPPPSLVVVDALPSSSHFTRTTTLYPLGDIMPELYVVRRRQKSGLSFARGTIRALASNISGVEPGDYGSSNEKDGHNVFEKNAIDDSSSKVVKPPNQIPYLLSIAFVLLGCAFVFSLIAFVKGGPSSVLAAVAKSGFTAAFTLIFVLLGSMGALGLMSILSVVIGRIFQSVPAQFQTTVPIGEYAAVTLLLFFGLKAIKDAWDLPSDVVKKGDSSSPELDELAEAEELVKEKVSKKLSNPLEIIWKSFSLVFFAEWGDRSMLATIALGAAQSPWGVASGAIAGHLVATTIAILGGAFLANYISEKLVGYVGGGLFLIFAVATFFGVF</sequence>
<organism evidence="7 8">
    <name type="scientific">Phaseolus angularis</name>
    <name type="common">Azuki bean</name>
    <name type="synonym">Vigna angularis</name>
    <dbReference type="NCBI Taxonomy" id="3914"/>
    <lineage>
        <taxon>Eukaryota</taxon>
        <taxon>Viridiplantae</taxon>
        <taxon>Streptophyta</taxon>
        <taxon>Embryophyta</taxon>
        <taxon>Tracheophyta</taxon>
        <taxon>Spermatophyta</taxon>
        <taxon>Magnoliopsida</taxon>
        <taxon>eudicotyledons</taxon>
        <taxon>Gunneridae</taxon>
        <taxon>Pentapetalae</taxon>
        <taxon>rosids</taxon>
        <taxon>fabids</taxon>
        <taxon>Fabales</taxon>
        <taxon>Fabaceae</taxon>
        <taxon>Papilionoideae</taxon>
        <taxon>50 kb inversion clade</taxon>
        <taxon>NPAAA clade</taxon>
        <taxon>indigoferoid/millettioid clade</taxon>
        <taxon>Phaseoleae</taxon>
        <taxon>Vigna</taxon>
    </lineage>
</organism>
<comment type="caution">
    <text evidence="7">The sequence shown here is derived from an EMBL/GenBank/DDBJ whole genome shotgun (WGS) entry which is preliminary data.</text>
</comment>
<dbReference type="EMBL" id="JABFOF010000003">
    <property type="protein sequence ID" value="KAG2403241.1"/>
    <property type="molecule type" value="Genomic_DNA"/>
</dbReference>
<accession>A0A8T0KUV9</accession>
<evidence type="ECO:0000256" key="2">
    <source>
        <dbReference type="ARBA" id="ARBA00009190"/>
    </source>
</evidence>
<evidence type="ECO:0000313" key="7">
    <source>
        <dbReference type="EMBL" id="KAG2403241.1"/>
    </source>
</evidence>
<evidence type="ECO:0000256" key="5">
    <source>
        <dbReference type="ARBA" id="ARBA00023136"/>
    </source>
</evidence>
<dbReference type="PANTHER" id="PTHR12608">
    <property type="entry name" value="TRANSMEMBRANE PROTEIN HTP-1 RELATED"/>
    <property type="match status" value="1"/>
</dbReference>
<dbReference type="Pfam" id="PF01169">
    <property type="entry name" value="GDT1"/>
    <property type="match status" value="1"/>
</dbReference>
<evidence type="ECO:0000256" key="6">
    <source>
        <dbReference type="RuleBase" id="RU365102"/>
    </source>
</evidence>
<dbReference type="GO" id="GO:0032468">
    <property type="term" value="P:Golgi calcium ion homeostasis"/>
    <property type="evidence" value="ECO:0007669"/>
    <property type="project" value="TreeGrafter"/>
</dbReference>
<keyword evidence="5 6" id="KW-0472">Membrane</keyword>
<dbReference type="GO" id="GO:0032472">
    <property type="term" value="P:Golgi calcium ion transport"/>
    <property type="evidence" value="ECO:0007669"/>
    <property type="project" value="TreeGrafter"/>
</dbReference>
<dbReference type="Proteomes" id="UP000743370">
    <property type="component" value="Unassembled WGS sequence"/>
</dbReference>
<feature type="transmembrane region" description="Helical" evidence="6">
    <location>
        <begin position="320"/>
        <end position="340"/>
    </location>
</feature>
<dbReference type="GO" id="GO:0005794">
    <property type="term" value="C:Golgi apparatus"/>
    <property type="evidence" value="ECO:0007669"/>
    <property type="project" value="TreeGrafter"/>
</dbReference>
<feature type="transmembrane region" description="Helical" evidence="6">
    <location>
        <begin position="114"/>
        <end position="135"/>
    </location>
</feature>
<evidence type="ECO:0000256" key="3">
    <source>
        <dbReference type="ARBA" id="ARBA00022692"/>
    </source>
</evidence>
<name>A0A8T0KUV9_PHAAN</name>
<dbReference type="GO" id="GO:0015085">
    <property type="term" value="F:calcium ion transmembrane transporter activity"/>
    <property type="evidence" value="ECO:0007669"/>
    <property type="project" value="TreeGrafter"/>
</dbReference>
<dbReference type="GO" id="GO:0016020">
    <property type="term" value="C:membrane"/>
    <property type="evidence" value="ECO:0007669"/>
    <property type="project" value="UniProtKB-SubCell"/>
</dbReference>
<feature type="transmembrane region" description="Helical" evidence="6">
    <location>
        <begin position="155"/>
        <end position="179"/>
    </location>
</feature>
<evidence type="ECO:0000256" key="1">
    <source>
        <dbReference type="ARBA" id="ARBA00004141"/>
    </source>
</evidence>